<keyword evidence="7" id="KW-0963">Cytoplasm</keyword>
<keyword evidence="2 7" id="KW-0409">Iron storage</keyword>
<dbReference type="InterPro" id="IPR041719">
    <property type="entry name" value="Ferritin_prok"/>
</dbReference>
<feature type="binding site" evidence="6">
    <location>
        <position position="127"/>
    </location>
    <ligand>
        <name>Fe cation</name>
        <dbReference type="ChEBI" id="CHEBI:24875"/>
        <label>1</label>
    </ligand>
</feature>
<dbReference type="GO" id="GO:0005829">
    <property type="term" value="C:cytosol"/>
    <property type="evidence" value="ECO:0007669"/>
    <property type="project" value="TreeGrafter"/>
</dbReference>
<keyword evidence="3 6" id="KW-0479">Metal-binding</keyword>
<reference evidence="9" key="2">
    <citation type="submission" date="2021-05" db="EMBL/GenBank/DDBJ databases">
        <title>Molecular characterization for Shewanella algae harboring chromosomal blaOXA-55-like strains isolated from clinical and environment sample.</title>
        <authorList>
            <person name="Ohama Y."/>
            <person name="Aoki K."/>
            <person name="Harada S."/>
            <person name="Moriya K."/>
            <person name="Ishii Y."/>
            <person name="Tateda K."/>
        </authorList>
    </citation>
    <scope>NUCLEOTIDE SEQUENCE</scope>
    <source>
        <strain evidence="9">TUM17379</strain>
    </source>
</reference>
<protein>
    <recommendedName>
        <fullName evidence="7">Ferritin</fullName>
        <ecNumber evidence="7">1.16.3.2</ecNumber>
    </recommendedName>
</protein>
<evidence type="ECO:0000256" key="4">
    <source>
        <dbReference type="ARBA" id="ARBA00023002"/>
    </source>
</evidence>
<accession>A0A2T3H2K0</accession>
<evidence type="ECO:0000313" key="10">
    <source>
        <dbReference type="EMBL" id="SUI58996.1"/>
    </source>
</evidence>
<dbReference type="STRING" id="38313.GCA_000947195_04242"/>
<keyword evidence="4 10" id="KW-0560">Oxidoreductase</keyword>
<dbReference type="Proteomes" id="UP000254069">
    <property type="component" value="Unassembled WGS sequence"/>
</dbReference>
<comment type="function">
    <text evidence="7">Iron-storage protein.</text>
</comment>
<feature type="binding site" evidence="6">
    <location>
        <position position="17"/>
    </location>
    <ligand>
        <name>Fe cation</name>
        <dbReference type="ChEBI" id="CHEBI:24875"/>
        <label>1</label>
    </ligand>
</feature>
<dbReference type="CDD" id="cd01055">
    <property type="entry name" value="Nonheme_Ferritin"/>
    <property type="match status" value="1"/>
</dbReference>
<dbReference type="NCBIfam" id="NF007638">
    <property type="entry name" value="PRK10304.1"/>
    <property type="match status" value="1"/>
</dbReference>
<evidence type="ECO:0000313" key="11">
    <source>
        <dbReference type="Proteomes" id="UP000254069"/>
    </source>
</evidence>
<dbReference type="InterPro" id="IPR001519">
    <property type="entry name" value="Ferritin"/>
</dbReference>
<reference evidence="10 11" key="1">
    <citation type="submission" date="2018-06" db="EMBL/GenBank/DDBJ databases">
        <authorList>
            <consortium name="Pathogen Informatics"/>
            <person name="Doyle S."/>
        </authorList>
    </citation>
    <scope>NUCLEOTIDE SEQUENCE [LARGE SCALE GENOMIC DNA]</scope>
    <source>
        <strain evidence="10 11">NCTC10738</strain>
    </source>
</reference>
<dbReference type="GO" id="GO:0006826">
    <property type="term" value="P:iron ion transport"/>
    <property type="evidence" value="ECO:0007669"/>
    <property type="project" value="InterPro"/>
</dbReference>
<comment type="catalytic activity">
    <reaction evidence="7">
        <text>4 Fe(2+) + O2 + 6 H2O = 4 iron(III) oxide-hydroxide + 12 H(+)</text>
        <dbReference type="Rhea" id="RHEA:11972"/>
        <dbReference type="ChEBI" id="CHEBI:15377"/>
        <dbReference type="ChEBI" id="CHEBI:15378"/>
        <dbReference type="ChEBI" id="CHEBI:15379"/>
        <dbReference type="ChEBI" id="CHEBI:29033"/>
        <dbReference type="ChEBI" id="CHEBI:78619"/>
        <dbReference type="EC" id="1.16.3.2"/>
    </reaction>
</comment>
<dbReference type="GeneID" id="99802156"/>
<dbReference type="KEGG" id="salg:BS332_08375"/>
<dbReference type="FunFam" id="1.20.1260.10:FF:000001">
    <property type="entry name" value="Non-heme ferritin"/>
    <property type="match status" value="1"/>
</dbReference>
<evidence type="ECO:0000256" key="2">
    <source>
        <dbReference type="ARBA" id="ARBA00022434"/>
    </source>
</evidence>
<dbReference type="RefSeq" id="WP_028780740.1">
    <property type="nucleotide sequence ID" value="NZ_AP024609.1"/>
</dbReference>
<dbReference type="InterPro" id="IPR009078">
    <property type="entry name" value="Ferritin-like_SF"/>
</dbReference>
<dbReference type="InterPro" id="IPR009040">
    <property type="entry name" value="Ferritin-like_diiron"/>
</dbReference>
<comment type="subcellular location">
    <subcellularLocation>
        <location evidence="7">Cytoplasm</location>
    </subcellularLocation>
</comment>
<dbReference type="AlphaFoldDB" id="A0A2T3H2K0"/>
<dbReference type="GO" id="GO:0008199">
    <property type="term" value="F:ferric iron binding"/>
    <property type="evidence" value="ECO:0007669"/>
    <property type="project" value="InterPro"/>
</dbReference>
<dbReference type="GO" id="GO:0006879">
    <property type="term" value="P:intracellular iron ion homeostasis"/>
    <property type="evidence" value="ECO:0007669"/>
    <property type="project" value="UniProtKB-KW"/>
</dbReference>
<feature type="binding site" evidence="6">
    <location>
        <position position="53"/>
    </location>
    <ligand>
        <name>Fe cation</name>
        <dbReference type="ChEBI" id="CHEBI:24875"/>
        <label>1</label>
    </ligand>
</feature>
<dbReference type="PANTHER" id="PTHR11431:SF127">
    <property type="entry name" value="BACTERIAL NON-HEME FERRITIN"/>
    <property type="match status" value="1"/>
</dbReference>
<evidence type="ECO:0000313" key="9">
    <source>
        <dbReference type="EMBL" id="BCV47089.1"/>
    </source>
</evidence>
<proteinExistence type="inferred from homology"/>
<evidence type="ECO:0000256" key="5">
    <source>
        <dbReference type="ARBA" id="ARBA00023004"/>
    </source>
</evidence>
<keyword evidence="5 6" id="KW-0408">Iron</keyword>
<dbReference type="SUPFAM" id="SSF47240">
    <property type="entry name" value="Ferritin-like"/>
    <property type="match status" value="1"/>
</dbReference>
<comment type="similarity">
    <text evidence="1 7">Belongs to the ferritin family. Prokaryotic subfamily.</text>
</comment>
<dbReference type="Gene3D" id="1.20.1260.10">
    <property type="match status" value="1"/>
</dbReference>
<dbReference type="PANTHER" id="PTHR11431">
    <property type="entry name" value="FERRITIN"/>
    <property type="match status" value="1"/>
</dbReference>
<dbReference type="InterPro" id="IPR008331">
    <property type="entry name" value="Ferritin_DPS_dom"/>
</dbReference>
<accession>A0A379ZDW2</accession>
<evidence type="ECO:0000256" key="3">
    <source>
        <dbReference type="ARBA" id="ARBA00022723"/>
    </source>
</evidence>
<gene>
    <name evidence="10" type="primary">ftnA</name>
    <name evidence="9" type="synonym">ftn</name>
    <name evidence="10" type="ORF">NCTC10738_01462</name>
    <name evidence="9" type="ORF">TUM17379_41070</name>
</gene>
<dbReference type="GO" id="GO:0004322">
    <property type="term" value="F:ferroxidase activity"/>
    <property type="evidence" value="ECO:0007669"/>
    <property type="project" value="TreeGrafter"/>
</dbReference>
<dbReference type="EMBL" id="AP024613">
    <property type="protein sequence ID" value="BCV47089.1"/>
    <property type="molecule type" value="Genomic_DNA"/>
</dbReference>
<dbReference type="EC" id="1.16.3.2" evidence="7"/>
<evidence type="ECO:0000259" key="8">
    <source>
        <dbReference type="PROSITE" id="PS50905"/>
    </source>
</evidence>
<dbReference type="GO" id="GO:0008198">
    <property type="term" value="F:ferrous iron binding"/>
    <property type="evidence" value="ECO:0007669"/>
    <property type="project" value="TreeGrafter"/>
</dbReference>
<organism evidence="10 11">
    <name type="scientific">Shewanella algae</name>
    <dbReference type="NCBI Taxonomy" id="38313"/>
    <lineage>
        <taxon>Bacteria</taxon>
        <taxon>Pseudomonadati</taxon>
        <taxon>Pseudomonadota</taxon>
        <taxon>Gammaproteobacteria</taxon>
        <taxon>Alteromonadales</taxon>
        <taxon>Shewanellaceae</taxon>
        <taxon>Shewanella</taxon>
    </lineage>
</organism>
<dbReference type="EMBL" id="UGYO01000001">
    <property type="protein sequence ID" value="SUI58996.1"/>
    <property type="molecule type" value="Genomic_DNA"/>
</dbReference>
<feature type="domain" description="Ferritin-like diiron" evidence="8">
    <location>
        <begin position="1"/>
        <end position="145"/>
    </location>
</feature>
<name>A0A2T3H2K0_9GAMM</name>
<keyword evidence="11" id="KW-1185">Reference proteome</keyword>
<dbReference type="GO" id="GO:0042802">
    <property type="term" value="F:identical protein binding"/>
    <property type="evidence" value="ECO:0007669"/>
    <property type="project" value="UniProtKB-ARBA"/>
</dbReference>
<sequence>MLAQAMIDKLNEQINMEFFSSNLYLQMSAWCEDKGFEGAAKFLRDHADEEMQHMRRLFTYVSETGGMPLLGAIEAPKANFESLLSLFEYTYEHEQLITSKINALAHTAFTTQDYSTFNFLQWYVAEQHEEEKLFKSIVDKIRLVGEDGKALFLVDKDLMQLASEGGETVMNAQMA</sequence>
<evidence type="ECO:0000256" key="7">
    <source>
        <dbReference type="RuleBase" id="RU361145"/>
    </source>
</evidence>
<dbReference type="Pfam" id="PF00210">
    <property type="entry name" value="Ferritin"/>
    <property type="match status" value="1"/>
</dbReference>
<evidence type="ECO:0000256" key="6">
    <source>
        <dbReference type="PIRSR" id="PIRSR601519-1"/>
    </source>
</evidence>
<feature type="binding site" evidence="6">
    <location>
        <position position="50"/>
    </location>
    <ligand>
        <name>Fe cation</name>
        <dbReference type="ChEBI" id="CHEBI:24875"/>
        <label>1</label>
    </ligand>
</feature>
<feature type="binding site" evidence="6">
    <location>
        <position position="94"/>
    </location>
    <ligand>
        <name>Fe cation</name>
        <dbReference type="ChEBI" id="CHEBI:24875"/>
        <label>1</label>
    </ligand>
</feature>
<dbReference type="Proteomes" id="UP000825078">
    <property type="component" value="Chromosome"/>
</dbReference>
<dbReference type="PROSITE" id="PS50905">
    <property type="entry name" value="FERRITIN_LIKE"/>
    <property type="match status" value="1"/>
</dbReference>
<dbReference type="InterPro" id="IPR012347">
    <property type="entry name" value="Ferritin-like"/>
</dbReference>
<evidence type="ECO:0000256" key="1">
    <source>
        <dbReference type="ARBA" id="ARBA00006950"/>
    </source>
</evidence>